<evidence type="ECO:0000256" key="5">
    <source>
        <dbReference type="ARBA" id="ARBA00022617"/>
    </source>
</evidence>
<evidence type="ECO:0000256" key="2">
    <source>
        <dbReference type="ARBA" id="ARBA00004651"/>
    </source>
</evidence>
<evidence type="ECO:0000256" key="3">
    <source>
        <dbReference type="ARBA" id="ARBA00022448"/>
    </source>
</evidence>
<sequence length="181" mass="20420">MNLKRTPETYNAMAVTLHWLSAMVVFGLFGLGLYMVELGYYDPWYRQGPDLHKGIGVLLFIATIVRLIWRVISHTPPPLSRHSEAVRKASYLGHLALYALMLSIMLSGYLISTADGRSIDVFGWFEVPASVTSIPNQADVAGQIHLYLAWSLIALVVVHVLAALKHHFIEKDGTLKRMWFR</sequence>
<dbReference type="InterPro" id="IPR011577">
    <property type="entry name" value="Cyt_b561_bac/Ni-Hgenase"/>
</dbReference>
<gene>
    <name evidence="15" type="ORF">NAF29_10285</name>
</gene>
<keyword evidence="8" id="KW-0249">Electron transport</keyword>
<keyword evidence="5" id="KW-0349">Heme</keyword>
<dbReference type="SUPFAM" id="SSF81342">
    <property type="entry name" value="Transmembrane di-heme cytochromes"/>
    <property type="match status" value="1"/>
</dbReference>
<dbReference type="Pfam" id="PF01292">
    <property type="entry name" value="Ni_hydr_CYTB"/>
    <property type="match status" value="1"/>
</dbReference>
<evidence type="ECO:0000259" key="14">
    <source>
        <dbReference type="Pfam" id="PF01292"/>
    </source>
</evidence>
<proteinExistence type="inferred from homology"/>
<dbReference type="GO" id="GO:0009055">
    <property type="term" value="F:electron transfer activity"/>
    <property type="evidence" value="ECO:0007669"/>
    <property type="project" value="InterPro"/>
</dbReference>
<dbReference type="Proteomes" id="UP001165393">
    <property type="component" value="Unassembled WGS sequence"/>
</dbReference>
<evidence type="ECO:0000313" key="16">
    <source>
        <dbReference type="Proteomes" id="UP001165393"/>
    </source>
</evidence>
<dbReference type="GO" id="GO:0022904">
    <property type="term" value="P:respiratory electron transport chain"/>
    <property type="evidence" value="ECO:0007669"/>
    <property type="project" value="InterPro"/>
</dbReference>
<feature type="transmembrane region" description="Helical" evidence="13">
    <location>
        <begin position="144"/>
        <end position="164"/>
    </location>
</feature>
<feature type="domain" description="Cytochrome b561 bacterial/Ni-hydrogenase" evidence="14">
    <location>
        <begin position="10"/>
        <end position="180"/>
    </location>
</feature>
<dbReference type="EMBL" id="JAMQGP010000004">
    <property type="protein sequence ID" value="MCM2680052.1"/>
    <property type="molecule type" value="Genomic_DNA"/>
</dbReference>
<feature type="transmembrane region" description="Helical" evidence="13">
    <location>
        <begin position="54"/>
        <end position="72"/>
    </location>
</feature>
<dbReference type="GO" id="GO:0046872">
    <property type="term" value="F:metal ion binding"/>
    <property type="evidence" value="ECO:0007669"/>
    <property type="project" value="UniProtKB-KW"/>
</dbReference>
<dbReference type="AlphaFoldDB" id="A0AA41W6U0"/>
<feature type="transmembrane region" description="Helical" evidence="13">
    <location>
        <begin position="12"/>
        <end position="34"/>
    </location>
</feature>
<dbReference type="PANTHER" id="PTHR30529:SF1">
    <property type="entry name" value="CYTOCHROME B561 HOMOLOG 2"/>
    <property type="match status" value="1"/>
</dbReference>
<evidence type="ECO:0000256" key="6">
    <source>
        <dbReference type="ARBA" id="ARBA00022692"/>
    </source>
</evidence>
<evidence type="ECO:0000313" key="15">
    <source>
        <dbReference type="EMBL" id="MCM2680052.1"/>
    </source>
</evidence>
<protein>
    <submittedName>
        <fullName evidence="15">Cytochrome b</fullName>
    </submittedName>
</protein>
<organism evidence="15 16">
    <name type="scientific">Echinimonas agarilytica</name>
    <dbReference type="NCBI Taxonomy" id="1215918"/>
    <lineage>
        <taxon>Bacteria</taxon>
        <taxon>Pseudomonadati</taxon>
        <taxon>Pseudomonadota</taxon>
        <taxon>Gammaproteobacteria</taxon>
        <taxon>Alteromonadales</taxon>
        <taxon>Echinimonadaceae</taxon>
        <taxon>Echinimonas</taxon>
    </lineage>
</organism>
<keyword evidence="16" id="KW-1185">Reference proteome</keyword>
<evidence type="ECO:0000256" key="13">
    <source>
        <dbReference type="SAM" id="Phobius"/>
    </source>
</evidence>
<evidence type="ECO:0000256" key="11">
    <source>
        <dbReference type="ARBA" id="ARBA00023136"/>
    </source>
</evidence>
<keyword evidence="7" id="KW-0479">Metal-binding</keyword>
<keyword evidence="4" id="KW-1003">Cell membrane</keyword>
<name>A0AA41W6U0_9GAMM</name>
<keyword evidence="11 13" id="KW-0472">Membrane</keyword>
<keyword evidence="9 13" id="KW-1133">Transmembrane helix</keyword>
<dbReference type="GO" id="GO:0005886">
    <property type="term" value="C:plasma membrane"/>
    <property type="evidence" value="ECO:0007669"/>
    <property type="project" value="UniProtKB-SubCell"/>
</dbReference>
<dbReference type="Gene3D" id="1.20.950.20">
    <property type="entry name" value="Transmembrane di-heme cytochromes, Chain C"/>
    <property type="match status" value="1"/>
</dbReference>
<evidence type="ECO:0000256" key="9">
    <source>
        <dbReference type="ARBA" id="ARBA00022989"/>
    </source>
</evidence>
<keyword evidence="3" id="KW-0813">Transport</keyword>
<evidence type="ECO:0000256" key="1">
    <source>
        <dbReference type="ARBA" id="ARBA00001970"/>
    </source>
</evidence>
<dbReference type="InterPro" id="IPR016174">
    <property type="entry name" value="Di-haem_cyt_TM"/>
</dbReference>
<evidence type="ECO:0000256" key="12">
    <source>
        <dbReference type="ARBA" id="ARBA00037975"/>
    </source>
</evidence>
<dbReference type="GO" id="GO:0020037">
    <property type="term" value="F:heme binding"/>
    <property type="evidence" value="ECO:0007669"/>
    <property type="project" value="TreeGrafter"/>
</dbReference>
<dbReference type="PANTHER" id="PTHR30529">
    <property type="entry name" value="CYTOCHROME B561"/>
    <property type="match status" value="1"/>
</dbReference>
<comment type="similarity">
    <text evidence="12">Belongs to the cytochrome b561 family.</text>
</comment>
<dbReference type="InterPro" id="IPR052168">
    <property type="entry name" value="Cytochrome_b561_oxidase"/>
</dbReference>
<comment type="subcellular location">
    <subcellularLocation>
        <location evidence="2">Cell membrane</location>
        <topology evidence="2">Multi-pass membrane protein</topology>
    </subcellularLocation>
</comment>
<evidence type="ECO:0000256" key="8">
    <source>
        <dbReference type="ARBA" id="ARBA00022982"/>
    </source>
</evidence>
<reference evidence="15 16" key="1">
    <citation type="journal article" date="2013" name="Antonie Van Leeuwenhoek">
        <title>Echinimonas agarilytica gen. nov., sp. nov., a new gammaproteobacterium isolated from the sea urchin Strongylocentrotus intermedius.</title>
        <authorList>
            <person name="Nedashkovskaya O.I."/>
            <person name="Stenkova A.M."/>
            <person name="Zhukova N.V."/>
            <person name="Van Trappen S."/>
            <person name="Lee J.S."/>
            <person name="Kim S.B."/>
        </authorList>
    </citation>
    <scope>NUCLEOTIDE SEQUENCE [LARGE SCALE GENOMIC DNA]</scope>
    <source>
        <strain evidence="15 16">KMM 6351</strain>
    </source>
</reference>
<feature type="transmembrane region" description="Helical" evidence="13">
    <location>
        <begin position="92"/>
        <end position="111"/>
    </location>
</feature>
<keyword evidence="10" id="KW-0408">Iron</keyword>
<evidence type="ECO:0000256" key="4">
    <source>
        <dbReference type="ARBA" id="ARBA00022475"/>
    </source>
</evidence>
<keyword evidence="6 13" id="KW-0812">Transmembrane</keyword>
<comment type="cofactor">
    <cofactor evidence="1">
        <name>heme b</name>
        <dbReference type="ChEBI" id="CHEBI:60344"/>
    </cofactor>
</comment>
<evidence type="ECO:0000256" key="7">
    <source>
        <dbReference type="ARBA" id="ARBA00022723"/>
    </source>
</evidence>
<comment type="caution">
    <text evidence="15">The sequence shown here is derived from an EMBL/GenBank/DDBJ whole genome shotgun (WGS) entry which is preliminary data.</text>
</comment>
<evidence type="ECO:0000256" key="10">
    <source>
        <dbReference type="ARBA" id="ARBA00023004"/>
    </source>
</evidence>
<accession>A0AA41W6U0</accession>
<dbReference type="RefSeq" id="WP_251261478.1">
    <property type="nucleotide sequence ID" value="NZ_JAMQGP010000004.1"/>
</dbReference>